<evidence type="ECO:0000313" key="2">
    <source>
        <dbReference type="EMBL" id="TDB65130.1"/>
    </source>
</evidence>
<dbReference type="AlphaFoldDB" id="A0A4R4KBG2"/>
<keyword evidence="3" id="KW-1185">Reference proteome</keyword>
<name>A0A4R4KBG2_9BACT</name>
<keyword evidence="1" id="KW-0472">Membrane</keyword>
<organism evidence="2 3">
    <name type="scientific">Arundinibacter roseus</name>
    <dbReference type="NCBI Taxonomy" id="2070510"/>
    <lineage>
        <taxon>Bacteria</taxon>
        <taxon>Pseudomonadati</taxon>
        <taxon>Bacteroidota</taxon>
        <taxon>Cytophagia</taxon>
        <taxon>Cytophagales</taxon>
        <taxon>Spirosomataceae</taxon>
        <taxon>Arundinibacter</taxon>
    </lineage>
</organism>
<keyword evidence="1" id="KW-0812">Transmembrane</keyword>
<evidence type="ECO:0000256" key="1">
    <source>
        <dbReference type="SAM" id="Phobius"/>
    </source>
</evidence>
<sequence>MITQTVSELTLCVTAFAVFLVFFQKQSIYSRLLWGLFLITLSLTALLSTLNYLGWDAITPVLRSVKRLENTLGPVCMLAGTWFLINHSVPSRQAFWGTVGVGIGLYFGLVWYRMESMIQVVQPLCIVISMMIACWGLLLKQKSALWIIFAMTILALSSKLRLSLDSQFAFEPYELLVAISTFCLGKAMEFEHATLFK</sequence>
<feature type="transmembrane region" description="Helical" evidence="1">
    <location>
        <begin position="32"/>
        <end position="53"/>
    </location>
</feature>
<gene>
    <name evidence="2" type="ORF">EZE20_10480</name>
</gene>
<accession>A0A4R4KBG2</accession>
<feature type="transmembrane region" description="Helical" evidence="1">
    <location>
        <begin position="144"/>
        <end position="162"/>
    </location>
</feature>
<feature type="transmembrane region" description="Helical" evidence="1">
    <location>
        <begin position="6"/>
        <end position="23"/>
    </location>
</feature>
<dbReference type="Proteomes" id="UP000295706">
    <property type="component" value="Unassembled WGS sequence"/>
</dbReference>
<keyword evidence="1" id="KW-1133">Transmembrane helix</keyword>
<feature type="transmembrane region" description="Helical" evidence="1">
    <location>
        <begin position="120"/>
        <end position="138"/>
    </location>
</feature>
<proteinExistence type="predicted"/>
<protein>
    <submittedName>
        <fullName evidence="2">Uncharacterized protein</fullName>
    </submittedName>
</protein>
<dbReference type="EMBL" id="SMJU01000006">
    <property type="protein sequence ID" value="TDB65130.1"/>
    <property type="molecule type" value="Genomic_DNA"/>
</dbReference>
<feature type="transmembrane region" description="Helical" evidence="1">
    <location>
        <begin position="94"/>
        <end position="113"/>
    </location>
</feature>
<reference evidence="2 3" key="1">
    <citation type="submission" date="2019-02" db="EMBL/GenBank/DDBJ databases">
        <title>Arundinibacter roseus gen. nov., sp. nov., a new member of the family Cytophagaceae.</title>
        <authorList>
            <person name="Szuroczki S."/>
            <person name="Khayer B."/>
            <person name="Sproer C."/>
            <person name="Toumi M."/>
            <person name="Szabo A."/>
            <person name="Felfoldi T."/>
            <person name="Schumann P."/>
            <person name="Toth E."/>
        </authorList>
    </citation>
    <scope>NUCLEOTIDE SEQUENCE [LARGE SCALE GENOMIC DNA]</scope>
    <source>
        <strain evidence="2 3">DMA-k-7a</strain>
    </source>
</reference>
<dbReference type="RefSeq" id="WP_132117299.1">
    <property type="nucleotide sequence ID" value="NZ_SMJU01000006.1"/>
</dbReference>
<evidence type="ECO:0000313" key="3">
    <source>
        <dbReference type="Proteomes" id="UP000295706"/>
    </source>
</evidence>
<dbReference type="OrthoDB" id="951869at2"/>
<comment type="caution">
    <text evidence="2">The sequence shown here is derived from an EMBL/GenBank/DDBJ whole genome shotgun (WGS) entry which is preliminary data.</text>
</comment>